<protein>
    <submittedName>
        <fullName evidence="1">Uncharacterized protein</fullName>
    </submittedName>
</protein>
<proteinExistence type="predicted"/>
<evidence type="ECO:0000313" key="2">
    <source>
        <dbReference type="Proteomes" id="UP000186221"/>
    </source>
</evidence>
<reference evidence="2" key="1">
    <citation type="submission" date="2017-01" db="EMBL/GenBank/DDBJ databases">
        <authorList>
            <person name="Varghese N."/>
            <person name="Submissions S."/>
        </authorList>
    </citation>
    <scope>NUCLEOTIDE SEQUENCE [LARGE SCALE GENOMIC DNA]</scope>
    <source>
        <strain evidence="2">DSM 19945</strain>
    </source>
</reference>
<accession>A0A1N7J5F1</accession>
<evidence type="ECO:0000313" key="1">
    <source>
        <dbReference type="EMBL" id="SIS44552.1"/>
    </source>
</evidence>
<dbReference type="EMBL" id="FTOG01000001">
    <property type="protein sequence ID" value="SIS44552.1"/>
    <property type="molecule type" value="Genomic_DNA"/>
</dbReference>
<organism evidence="1 2">
    <name type="scientific">Rhodobacter aestuarii</name>
    <dbReference type="NCBI Taxonomy" id="453582"/>
    <lineage>
        <taxon>Bacteria</taxon>
        <taxon>Pseudomonadati</taxon>
        <taxon>Pseudomonadota</taxon>
        <taxon>Alphaproteobacteria</taxon>
        <taxon>Rhodobacterales</taxon>
        <taxon>Rhodobacter group</taxon>
        <taxon>Rhodobacter</taxon>
    </lineage>
</organism>
<name>A0A1N7J5F1_9RHOB</name>
<sequence>MLGLGVSLATPAVPFQGDEDSDPVVTLLDGRQVRSAALDCFDLQIHTQIEAERLKATNLRASSDVTSEAPVFAPLYAARCNK</sequence>
<gene>
    <name evidence="1" type="ORF">SAMN05421580_101371</name>
</gene>
<keyword evidence="2" id="KW-1185">Reference proteome</keyword>
<dbReference type="AlphaFoldDB" id="A0A1N7J5F1"/>
<dbReference type="Proteomes" id="UP000186221">
    <property type="component" value="Unassembled WGS sequence"/>
</dbReference>